<evidence type="ECO:0000256" key="1">
    <source>
        <dbReference type="SAM" id="MobiDB-lite"/>
    </source>
</evidence>
<feature type="domain" description="Putative Flp pilus-assembly TadG-like N-terminal" evidence="3">
    <location>
        <begin position="12"/>
        <end position="59"/>
    </location>
</feature>
<comment type="caution">
    <text evidence="4">The sequence shown here is derived from an EMBL/GenBank/DDBJ whole genome shotgun (WGS) entry which is preliminary data.</text>
</comment>
<organism evidence="4 5">
    <name type="scientific">Zhihengliuella alba</name>
    <dbReference type="NCBI Taxonomy" id="547018"/>
    <lineage>
        <taxon>Bacteria</taxon>
        <taxon>Bacillati</taxon>
        <taxon>Actinomycetota</taxon>
        <taxon>Actinomycetes</taxon>
        <taxon>Micrococcales</taxon>
        <taxon>Micrococcaceae</taxon>
        <taxon>Zhihengliuella</taxon>
    </lineage>
</organism>
<evidence type="ECO:0000313" key="4">
    <source>
        <dbReference type="EMBL" id="GAA3703395.1"/>
    </source>
</evidence>
<dbReference type="EMBL" id="BAABCJ010000002">
    <property type="protein sequence ID" value="GAA3703395.1"/>
    <property type="molecule type" value="Genomic_DNA"/>
</dbReference>
<accession>A0ABP7DEQ0</accession>
<reference evidence="5" key="1">
    <citation type="journal article" date="2019" name="Int. J. Syst. Evol. Microbiol.">
        <title>The Global Catalogue of Microorganisms (GCM) 10K type strain sequencing project: providing services to taxonomists for standard genome sequencing and annotation.</title>
        <authorList>
            <consortium name="The Broad Institute Genomics Platform"/>
            <consortium name="The Broad Institute Genome Sequencing Center for Infectious Disease"/>
            <person name="Wu L."/>
            <person name="Ma J."/>
        </authorList>
    </citation>
    <scope>NUCLEOTIDE SEQUENCE [LARGE SCALE GENOMIC DNA]</scope>
    <source>
        <strain evidence="5">JCM 16961</strain>
    </source>
</reference>
<dbReference type="InterPro" id="IPR021202">
    <property type="entry name" value="Rv3654c-like"/>
</dbReference>
<gene>
    <name evidence="4" type="ORF">GCM10022377_16290</name>
</gene>
<feature type="region of interest" description="Disordered" evidence="1">
    <location>
        <begin position="106"/>
        <end position="139"/>
    </location>
</feature>
<protein>
    <recommendedName>
        <fullName evidence="3">Putative Flp pilus-assembly TadG-like N-terminal domain-containing protein</fullName>
    </recommendedName>
</protein>
<evidence type="ECO:0000313" key="5">
    <source>
        <dbReference type="Proteomes" id="UP001501536"/>
    </source>
</evidence>
<sequence>MPAETPAPTERGSGTVLMISVVSAVSFALAAVLALTHVAVQATRASAAADLAALAAADAARGLASGEPCAVAAEVAERNDAELAACRRSGGGGIVDVTTSVGLVGEWAPWPGGGPPPLEATGTSRAGPPPAPWLPAAER</sequence>
<keyword evidence="5" id="KW-1185">Reference proteome</keyword>
<feature type="transmembrane region" description="Helical" evidence="2">
    <location>
        <begin position="12"/>
        <end position="35"/>
    </location>
</feature>
<name>A0ABP7DEQ0_9MICC</name>
<dbReference type="InterPro" id="IPR028087">
    <property type="entry name" value="Tad_N"/>
</dbReference>
<proteinExistence type="predicted"/>
<evidence type="ECO:0000259" key="3">
    <source>
        <dbReference type="Pfam" id="PF13400"/>
    </source>
</evidence>
<keyword evidence="2" id="KW-0812">Transmembrane</keyword>
<dbReference type="NCBIfam" id="TIGR03816">
    <property type="entry name" value="tadE_like_DECH"/>
    <property type="match status" value="1"/>
</dbReference>
<dbReference type="Proteomes" id="UP001501536">
    <property type="component" value="Unassembled WGS sequence"/>
</dbReference>
<keyword evidence="2" id="KW-1133">Transmembrane helix</keyword>
<dbReference type="RefSeq" id="WP_344882680.1">
    <property type="nucleotide sequence ID" value="NZ_BAABCJ010000002.1"/>
</dbReference>
<evidence type="ECO:0000256" key="2">
    <source>
        <dbReference type="SAM" id="Phobius"/>
    </source>
</evidence>
<dbReference type="Pfam" id="PF13400">
    <property type="entry name" value="Tad"/>
    <property type="match status" value="1"/>
</dbReference>
<keyword evidence="2" id="KW-0472">Membrane</keyword>